<protein>
    <submittedName>
        <fullName evidence="1">Uncharacterized protein</fullName>
    </submittedName>
</protein>
<dbReference type="Proteomes" id="UP000010959">
    <property type="component" value="Unassembled WGS sequence"/>
</dbReference>
<organism evidence="1 2">
    <name type="scientific">Rhodopirellula baltica SWK14</name>
    <dbReference type="NCBI Taxonomy" id="993516"/>
    <lineage>
        <taxon>Bacteria</taxon>
        <taxon>Pseudomonadati</taxon>
        <taxon>Planctomycetota</taxon>
        <taxon>Planctomycetia</taxon>
        <taxon>Pirellulales</taxon>
        <taxon>Pirellulaceae</taxon>
        <taxon>Rhodopirellula</taxon>
    </lineage>
</organism>
<dbReference type="PATRIC" id="fig|993516.3.peg.928"/>
<accession>L7CMJ7</accession>
<evidence type="ECO:0000313" key="2">
    <source>
        <dbReference type="Proteomes" id="UP000010959"/>
    </source>
</evidence>
<dbReference type="AlphaFoldDB" id="L7CMJ7"/>
<reference evidence="1 2" key="1">
    <citation type="journal article" date="2013" name="Mar. Genomics">
        <title>Expression of sulfatases in Rhodopirellula baltica and the diversity of sulfatases in the genus Rhodopirellula.</title>
        <authorList>
            <person name="Wegner C.E."/>
            <person name="Richter-Heitmann T."/>
            <person name="Klindworth A."/>
            <person name="Klockow C."/>
            <person name="Richter M."/>
            <person name="Achstetter T."/>
            <person name="Glockner F.O."/>
            <person name="Harder J."/>
        </authorList>
    </citation>
    <scope>NUCLEOTIDE SEQUENCE [LARGE SCALE GENOMIC DNA]</scope>
    <source>
        <strain evidence="1 2">SWK14</strain>
    </source>
</reference>
<dbReference type="EMBL" id="AMWG01000020">
    <property type="protein sequence ID" value="ELP35208.1"/>
    <property type="molecule type" value="Genomic_DNA"/>
</dbReference>
<sequence>MINDVRCKSKRDHSLQNQHAEILIQQNSRLVHAAQEMVGNAPSTTAS</sequence>
<comment type="caution">
    <text evidence="1">The sequence shown here is derived from an EMBL/GenBank/DDBJ whole genome shotgun (WGS) entry which is preliminary data.</text>
</comment>
<name>L7CMJ7_RHOBT</name>
<gene>
    <name evidence="1" type="ORF">RBSWK_00876</name>
</gene>
<proteinExistence type="predicted"/>
<evidence type="ECO:0000313" key="1">
    <source>
        <dbReference type="EMBL" id="ELP35208.1"/>
    </source>
</evidence>